<dbReference type="Gene3D" id="1.10.260.40">
    <property type="entry name" value="lambda repressor-like DNA-binding domains"/>
    <property type="match status" value="1"/>
</dbReference>
<dbReference type="InterPro" id="IPR010982">
    <property type="entry name" value="Lambda_DNA-bd_dom_sf"/>
</dbReference>
<gene>
    <name evidence="2" type="ORF">ACJDTP_05605</name>
</gene>
<dbReference type="EMBL" id="JBJIAB010000005">
    <property type="protein sequence ID" value="MFL0164546.1"/>
    <property type="molecule type" value="Genomic_DNA"/>
</dbReference>
<feature type="domain" description="HTH cro/C1-type" evidence="1">
    <location>
        <begin position="7"/>
        <end position="62"/>
    </location>
</feature>
<evidence type="ECO:0000313" key="3">
    <source>
        <dbReference type="Proteomes" id="UP001623600"/>
    </source>
</evidence>
<evidence type="ECO:0000259" key="1">
    <source>
        <dbReference type="PROSITE" id="PS50943"/>
    </source>
</evidence>
<reference evidence="2 3" key="1">
    <citation type="submission" date="2024-11" db="EMBL/GenBank/DDBJ databases">
        <authorList>
            <person name="Heng Y.C."/>
            <person name="Lim A.C.H."/>
            <person name="Lee J.K.Y."/>
            <person name="Kittelmann S."/>
        </authorList>
    </citation>
    <scope>NUCLEOTIDE SEQUENCE [LARGE SCALE GENOMIC DNA]</scope>
    <source>
        <strain evidence="2 3">WILCCON 0112</strain>
    </source>
</reference>
<keyword evidence="3" id="KW-1185">Reference proteome</keyword>
<dbReference type="SUPFAM" id="SSF47413">
    <property type="entry name" value="lambda repressor-like DNA-binding domains"/>
    <property type="match status" value="1"/>
</dbReference>
<protein>
    <submittedName>
        <fullName evidence="2">Helix-turn-helix domain-containing protein</fullName>
    </submittedName>
</protein>
<dbReference type="Pfam" id="PF01381">
    <property type="entry name" value="HTH_3"/>
    <property type="match status" value="1"/>
</dbReference>
<name>A0ABW8S1P8_9CLOT</name>
<accession>A0ABW8S1P8</accession>
<dbReference type="CDD" id="cd00093">
    <property type="entry name" value="HTH_XRE"/>
    <property type="match status" value="1"/>
</dbReference>
<dbReference type="Proteomes" id="UP001623600">
    <property type="component" value="Unassembled WGS sequence"/>
</dbReference>
<dbReference type="RefSeq" id="WP_406760717.1">
    <property type="nucleotide sequence ID" value="NZ_JBJIAB010000005.1"/>
</dbReference>
<proteinExistence type="predicted"/>
<dbReference type="InterPro" id="IPR001387">
    <property type="entry name" value="Cro/C1-type_HTH"/>
</dbReference>
<sequence length="167" mass="18778">MTIGERIKHLRKEVLNLTQANFGEKIGLKSTAIGQMESGDRNVTDRTVILICNSFDVNENWLRAGELPIFDKKSDELLDQLAAKYNLKDAEKRAFEAYLKLSQSDRDNIGAIIRNMFSGFSNTDDSAATKEETFEDHKKKELEAYALELDAESKGEILSVSEKQEGA</sequence>
<comment type="caution">
    <text evidence="2">The sequence shown here is derived from an EMBL/GenBank/DDBJ whole genome shotgun (WGS) entry which is preliminary data.</text>
</comment>
<dbReference type="SMART" id="SM00530">
    <property type="entry name" value="HTH_XRE"/>
    <property type="match status" value="1"/>
</dbReference>
<organism evidence="2 3">
    <name type="scientific">Candidatus Clostridium helianthi</name>
    <dbReference type="NCBI Taxonomy" id="3381660"/>
    <lineage>
        <taxon>Bacteria</taxon>
        <taxon>Bacillati</taxon>
        <taxon>Bacillota</taxon>
        <taxon>Clostridia</taxon>
        <taxon>Eubacteriales</taxon>
        <taxon>Clostridiaceae</taxon>
        <taxon>Clostridium</taxon>
    </lineage>
</organism>
<evidence type="ECO:0000313" key="2">
    <source>
        <dbReference type="EMBL" id="MFL0164546.1"/>
    </source>
</evidence>
<dbReference type="PROSITE" id="PS50943">
    <property type="entry name" value="HTH_CROC1"/>
    <property type="match status" value="1"/>
</dbReference>